<evidence type="ECO:0000313" key="2">
    <source>
        <dbReference type="Proteomes" id="UP000002971"/>
    </source>
</evidence>
<name>F7R3G4_9LACO</name>
<evidence type="ECO:0000313" key="1">
    <source>
        <dbReference type="EMBL" id="EGM49892.1"/>
    </source>
</evidence>
<accession>F7R3G4</accession>
<sequence>MYPFQSIFSKLKFKNSFQRKLYYGIRLFLCTELVKCW</sequence>
<proteinExistence type="predicted"/>
<comment type="caution">
    <text evidence="1">The sequence shown here is derived from an EMBL/GenBank/DDBJ whole genome shotgun (WGS) entry which is preliminary data.</text>
</comment>
<reference evidence="1 2" key="1">
    <citation type="journal article" date="2011" name="J. Bacteriol.">
        <title>Genome Sequence of Lactobacillus ruminis SPM0211, Isolated from a Fecal Sample from a Healthy Korean.</title>
        <authorList>
            <person name="Lee S."/>
            <person name="Cho Y.J."/>
            <person name="Lee A.H."/>
            <person name="Chun J."/>
            <person name="Ha N.J."/>
            <person name="Ko G."/>
        </authorList>
    </citation>
    <scope>NUCLEOTIDE SEQUENCE [LARGE SCALE GENOMIC DNA]</scope>
    <source>
        <strain evidence="1 2">SPM0211</strain>
    </source>
</reference>
<gene>
    <name evidence="1" type="ORF">LRU_02228</name>
</gene>
<organism evidence="1 2">
    <name type="scientific">Ligilactobacillus ruminis SPM0211</name>
    <dbReference type="NCBI Taxonomy" id="1040964"/>
    <lineage>
        <taxon>Bacteria</taxon>
        <taxon>Bacillati</taxon>
        <taxon>Bacillota</taxon>
        <taxon>Bacilli</taxon>
        <taxon>Lactobacillales</taxon>
        <taxon>Lactobacillaceae</taxon>
        <taxon>Ligilactobacillus</taxon>
    </lineage>
</organism>
<dbReference type="AlphaFoldDB" id="F7R3G4"/>
<dbReference type="Proteomes" id="UP000002971">
    <property type="component" value="Unassembled WGS sequence"/>
</dbReference>
<protein>
    <submittedName>
        <fullName evidence="1">Uncharacterized protein</fullName>
    </submittedName>
</protein>
<dbReference type="EMBL" id="AFOJ01000008">
    <property type="protein sequence ID" value="EGM49892.1"/>
    <property type="molecule type" value="Genomic_DNA"/>
</dbReference>